<dbReference type="PANTHER" id="PTHR30386">
    <property type="entry name" value="MEMBRANE FUSION SUBUNIT OF EMRAB-TOLC MULTIDRUG EFFLUX PUMP"/>
    <property type="match status" value="1"/>
</dbReference>
<dbReference type="Pfam" id="PF25917">
    <property type="entry name" value="BSH_RND"/>
    <property type="match status" value="1"/>
</dbReference>
<feature type="coiled-coil region" evidence="3">
    <location>
        <begin position="160"/>
        <end position="222"/>
    </location>
</feature>
<dbReference type="AlphaFoldDB" id="A0A0J7JC95"/>
<protein>
    <submittedName>
        <fullName evidence="7">Multidrug resistance efflux pump</fullName>
    </submittedName>
</protein>
<evidence type="ECO:0000259" key="6">
    <source>
        <dbReference type="Pfam" id="PF25963"/>
    </source>
</evidence>
<dbReference type="Gene3D" id="1.10.287.470">
    <property type="entry name" value="Helix hairpin bin"/>
    <property type="match status" value="1"/>
</dbReference>
<dbReference type="GO" id="GO:0030313">
    <property type="term" value="C:cell envelope"/>
    <property type="evidence" value="ECO:0007669"/>
    <property type="project" value="UniProtKB-SubCell"/>
</dbReference>
<dbReference type="Proteomes" id="UP000036102">
    <property type="component" value="Unassembled WGS sequence"/>
</dbReference>
<evidence type="ECO:0000259" key="5">
    <source>
        <dbReference type="Pfam" id="PF25917"/>
    </source>
</evidence>
<dbReference type="InterPro" id="IPR058634">
    <property type="entry name" value="AaeA-lik-b-barrel"/>
</dbReference>
<dbReference type="EMBL" id="LFBU01000001">
    <property type="protein sequence ID" value="KMQ75441.1"/>
    <property type="molecule type" value="Genomic_DNA"/>
</dbReference>
<feature type="domain" description="p-hydroxybenzoic acid efflux pump subunit AaeA-like beta-barrel" evidence="6">
    <location>
        <begin position="254"/>
        <end position="345"/>
    </location>
</feature>
<dbReference type="SUPFAM" id="SSF111369">
    <property type="entry name" value="HlyD-like secretion proteins"/>
    <property type="match status" value="1"/>
</dbReference>
<dbReference type="STRING" id="1658765.Msub_11646"/>
<evidence type="ECO:0000256" key="4">
    <source>
        <dbReference type="SAM" id="Phobius"/>
    </source>
</evidence>
<gene>
    <name evidence="7" type="ORF">Msub_11646</name>
</gene>
<dbReference type="InterPro" id="IPR050739">
    <property type="entry name" value="MFP"/>
</dbReference>
<comment type="similarity">
    <text evidence="2">Belongs to the membrane fusion protein (MFP) (TC 8.A.1) family.</text>
</comment>
<dbReference type="PATRIC" id="fig|1658765.3.peg.1637"/>
<feature type="coiled-coil region" evidence="3">
    <location>
        <begin position="108"/>
        <end position="135"/>
    </location>
</feature>
<dbReference type="RefSeq" id="WP_048495532.1">
    <property type="nucleotide sequence ID" value="NZ_LFBU01000001.1"/>
</dbReference>
<feature type="transmembrane region" description="Helical" evidence="4">
    <location>
        <begin position="21"/>
        <end position="45"/>
    </location>
</feature>
<dbReference type="PANTHER" id="PTHR30386:SF19">
    <property type="entry name" value="MULTIDRUG EXPORT PROTEIN EMRA-RELATED"/>
    <property type="match status" value="1"/>
</dbReference>
<comment type="caution">
    <text evidence="7">The sequence shown here is derived from an EMBL/GenBank/DDBJ whole genome shotgun (WGS) entry which is preliminary data.</text>
</comment>
<keyword evidence="8" id="KW-1185">Reference proteome</keyword>
<dbReference type="Gene3D" id="2.40.30.170">
    <property type="match status" value="1"/>
</dbReference>
<evidence type="ECO:0000256" key="2">
    <source>
        <dbReference type="ARBA" id="ARBA00009477"/>
    </source>
</evidence>
<proteinExistence type="inferred from homology"/>
<evidence type="ECO:0000256" key="1">
    <source>
        <dbReference type="ARBA" id="ARBA00004196"/>
    </source>
</evidence>
<keyword evidence="4" id="KW-0472">Membrane</keyword>
<dbReference type="OrthoDB" id="9811754at2"/>
<accession>A0A0J7JC95</accession>
<sequence length="381" mass="41622">MTQNTSKLPLAGQLNWALGRTYLRFMLLVVIPLVILVAAGVMYLVGGRFVDTENAYLHADMISVVPEVPGTITDVAVAENQRVQTGDPLFTIDPKRYRIAVVEAESALADVRTRIAVMKARYDEQKQQLQLALSNLAYATREYQRQVELSRSHAVSGSTLDSYRHKQELAEQSVEQARKALQRVRAELAGDPDIAVEEHPMYRKAQAELAAARENLQDTSVVARFGGLASKTPVAGQYAGPGRAAMSLVSVDDFWVDANFKETQLAQVRVGQPVEIEVDAYPDLVLSGHVDSLAAATGSEFSVLPAQNATGNWVKVVQRVPVRIRLDNPPAEARLRSGMSVSVAVDTGWHQRGPAFLEPLTSWFQGFVGTAAASERAETGR</sequence>
<evidence type="ECO:0000256" key="3">
    <source>
        <dbReference type="SAM" id="Coils"/>
    </source>
</evidence>
<dbReference type="GO" id="GO:0055085">
    <property type="term" value="P:transmembrane transport"/>
    <property type="evidence" value="ECO:0007669"/>
    <property type="project" value="InterPro"/>
</dbReference>
<keyword evidence="3" id="KW-0175">Coiled coil</keyword>
<evidence type="ECO:0000313" key="8">
    <source>
        <dbReference type="Proteomes" id="UP000036102"/>
    </source>
</evidence>
<keyword evidence="4" id="KW-1133">Transmembrane helix</keyword>
<organism evidence="7 8">
    <name type="scientific">Marinobacter subterrani</name>
    <dbReference type="NCBI Taxonomy" id="1658765"/>
    <lineage>
        <taxon>Bacteria</taxon>
        <taxon>Pseudomonadati</taxon>
        <taxon>Pseudomonadota</taxon>
        <taxon>Gammaproteobacteria</taxon>
        <taxon>Pseudomonadales</taxon>
        <taxon>Marinobacteraceae</taxon>
        <taxon>Marinobacter</taxon>
    </lineage>
</organism>
<evidence type="ECO:0000313" key="7">
    <source>
        <dbReference type="EMBL" id="KMQ75441.1"/>
    </source>
</evidence>
<feature type="domain" description="Multidrug resistance protein MdtA-like barrel-sandwich hybrid" evidence="5">
    <location>
        <begin position="62"/>
        <end position="183"/>
    </location>
</feature>
<dbReference type="Gene3D" id="2.40.50.100">
    <property type="match status" value="1"/>
</dbReference>
<reference evidence="7 8" key="1">
    <citation type="submission" date="2015-06" db="EMBL/GenBank/DDBJ databases">
        <title>Marinobacter subterrani, a genetically tractable neutrophilic iron-oxidizing strain isolated from the Soudan Iron Mine.</title>
        <authorList>
            <person name="Bonis B.M."/>
            <person name="Gralnick J.A."/>
        </authorList>
    </citation>
    <scope>NUCLEOTIDE SEQUENCE [LARGE SCALE GENOMIC DNA]</scope>
    <source>
        <strain evidence="7 8">JG233</strain>
    </source>
</reference>
<keyword evidence="4" id="KW-0812">Transmembrane</keyword>
<dbReference type="Pfam" id="PF25963">
    <property type="entry name" value="Beta-barrel_AAEA"/>
    <property type="match status" value="1"/>
</dbReference>
<name>A0A0J7JC95_9GAMM</name>
<dbReference type="InterPro" id="IPR058625">
    <property type="entry name" value="MdtA-like_BSH"/>
</dbReference>
<comment type="subcellular location">
    <subcellularLocation>
        <location evidence="1">Cell envelope</location>
    </subcellularLocation>
</comment>